<dbReference type="PANTHER" id="PTHR12350:SF19">
    <property type="entry name" value="SET DOMAIN-CONTAINING PROTEIN"/>
    <property type="match status" value="1"/>
</dbReference>
<gene>
    <name evidence="7" type="ORF">FFLO_03982</name>
</gene>
<evidence type="ECO:0000259" key="5">
    <source>
        <dbReference type="PROSITE" id="PS50280"/>
    </source>
</evidence>
<protein>
    <recommendedName>
        <fullName evidence="9">Post-SET domain-containing protein</fullName>
    </recommendedName>
</protein>
<feature type="domain" description="SET" evidence="5">
    <location>
        <begin position="24"/>
        <end position="158"/>
    </location>
</feature>
<dbReference type="InterPro" id="IPR046341">
    <property type="entry name" value="SET_dom_sf"/>
</dbReference>
<evidence type="ECO:0000259" key="6">
    <source>
        <dbReference type="PROSITE" id="PS50868"/>
    </source>
</evidence>
<dbReference type="Gene3D" id="2.170.270.10">
    <property type="entry name" value="SET domain"/>
    <property type="match status" value="1"/>
</dbReference>
<dbReference type="Proteomes" id="UP000812966">
    <property type="component" value="Unassembled WGS sequence"/>
</dbReference>
<evidence type="ECO:0000256" key="2">
    <source>
        <dbReference type="ARBA" id="ARBA00022679"/>
    </source>
</evidence>
<keyword evidence="1" id="KW-0489">Methyltransferase</keyword>
<evidence type="ECO:0008006" key="9">
    <source>
        <dbReference type="Google" id="ProtNLM"/>
    </source>
</evidence>
<keyword evidence="3" id="KW-0949">S-adenosyl-L-methionine</keyword>
<dbReference type="PROSITE" id="PS50280">
    <property type="entry name" value="SET"/>
    <property type="match status" value="1"/>
</dbReference>
<dbReference type="SUPFAM" id="SSF82199">
    <property type="entry name" value="SET domain"/>
    <property type="match status" value="1"/>
</dbReference>
<evidence type="ECO:0000256" key="3">
    <source>
        <dbReference type="ARBA" id="ARBA00022691"/>
    </source>
</evidence>
<dbReference type="AlphaFoldDB" id="A0A8K0JL44"/>
<feature type="domain" description="Post-SET" evidence="6">
    <location>
        <begin position="166"/>
        <end position="182"/>
    </location>
</feature>
<dbReference type="InterPro" id="IPR001214">
    <property type="entry name" value="SET_dom"/>
</dbReference>
<keyword evidence="2" id="KW-0808">Transferase</keyword>
<keyword evidence="8" id="KW-1185">Reference proteome</keyword>
<feature type="region of interest" description="Disordered" evidence="4">
    <location>
        <begin position="1"/>
        <end position="34"/>
    </location>
</feature>
<dbReference type="GO" id="GO:0008168">
    <property type="term" value="F:methyltransferase activity"/>
    <property type="evidence" value="ECO:0007669"/>
    <property type="project" value="UniProtKB-KW"/>
</dbReference>
<reference evidence="7" key="1">
    <citation type="submission" date="2020-04" db="EMBL/GenBank/DDBJ databases">
        <title>Analysis of mating type loci in Filobasidium floriforme.</title>
        <authorList>
            <person name="Nowrousian M."/>
        </authorList>
    </citation>
    <scope>NUCLEOTIDE SEQUENCE</scope>
    <source>
        <strain evidence="7">CBS 6242</strain>
    </source>
</reference>
<comment type="caution">
    <text evidence="7">The sequence shown here is derived from an EMBL/GenBank/DDBJ whole genome shotgun (WGS) entry which is preliminary data.</text>
</comment>
<evidence type="ECO:0000256" key="1">
    <source>
        <dbReference type="ARBA" id="ARBA00022603"/>
    </source>
</evidence>
<proteinExistence type="predicted"/>
<dbReference type="InterPro" id="IPR053201">
    <property type="entry name" value="Flavunoidine_N-MTase"/>
</dbReference>
<organism evidence="7 8">
    <name type="scientific">Filobasidium floriforme</name>
    <dbReference type="NCBI Taxonomy" id="5210"/>
    <lineage>
        <taxon>Eukaryota</taxon>
        <taxon>Fungi</taxon>
        <taxon>Dikarya</taxon>
        <taxon>Basidiomycota</taxon>
        <taxon>Agaricomycotina</taxon>
        <taxon>Tremellomycetes</taxon>
        <taxon>Filobasidiales</taxon>
        <taxon>Filobasidiaceae</taxon>
        <taxon>Filobasidium</taxon>
    </lineage>
</organism>
<dbReference type="GO" id="GO:0032259">
    <property type="term" value="P:methylation"/>
    <property type="evidence" value="ECO:0007669"/>
    <property type="project" value="UniProtKB-KW"/>
</dbReference>
<dbReference type="PROSITE" id="PS50868">
    <property type="entry name" value="POST_SET"/>
    <property type="match status" value="1"/>
</dbReference>
<evidence type="ECO:0000313" key="7">
    <source>
        <dbReference type="EMBL" id="KAG7531975.1"/>
    </source>
</evidence>
<evidence type="ECO:0000313" key="8">
    <source>
        <dbReference type="Proteomes" id="UP000812966"/>
    </source>
</evidence>
<evidence type="ECO:0000256" key="4">
    <source>
        <dbReference type="SAM" id="MobiDB-lite"/>
    </source>
</evidence>
<dbReference type="PANTHER" id="PTHR12350">
    <property type="entry name" value="HISTONE-LYSINE N-METHYLTRANSFERASE-RELATED"/>
    <property type="match status" value="1"/>
</dbReference>
<name>A0A8K0JL44_9TREE</name>
<accession>A0A8K0JL44</accession>
<sequence length="209" mass="23016">MTIALGSDRTSTSPADTYTPYKKPTPELASSYRPTHPGLLKVVLEKGQGDDGEDTYSSYLVAEQDIAPHSTICQLRNLTSGVKAYSSVQYGSGADDHFELNSDLLFINHSCEPNVFFDLTERPARSTPRQPADFPSSWKLKTLSKGIKKGETLTFFYPSTEWDMGVPFDCLCGSEKCLGKIGGAKHVSSDVLDKQEFINQHIKDLKAQA</sequence>
<dbReference type="InterPro" id="IPR003616">
    <property type="entry name" value="Post-SET_dom"/>
</dbReference>
<dbReference type="OrthoDB" id="5984008at2759"/>
<dbReference type="EMBL" id="JABELV010000078">
    <property type="protein sequence ID" value="KAG7531975.1"/>
    <property type="molecule type" value="Genomic_DNA"/>
</dbReference>